<dbReference type="PANTHER" id="PTHR46370:SF1">
    <property type="entry name" value="GPALPP MOTIFS-CONTAINING PROTEIN 1"/>
    <property type="match status" value="1"/>
</dbReference>
<feature type="domain" description="DUF3752" evidence="2">
    <location>
        <begin position="125"/>
        <end position="275"/>
    </location>
</feature>
<dbReference type="GeneID" id="71988248"/>
<evidence type="ECO:0000256" key="1">
    <source>
        <dbReference type="SAM" id="MobiDB-lite"/>
    </source>
</evidence>
<accession>A0A9Q8LCD9</accession>
<dbReference type="EMBL" id="CP090165">
    <property type="protein sequence ID" value="UJO14838.1"/>
    <property type="molecule type" value="Genomic_DNA"/>
</dbReference>
<dbReference type="OMA" id="NKAADFG"/>
<dbReference type="Proteomes" id="UP000756132">
    <property type="component" value="Chromosome 3"/>
</dbReference>
<evidence type="ECO:0000259" key="2">
    <source>
        <dbReference type="Pfam" id="PF12572"/>
    </source>
</evidence>
<protein>
    <recommendedName>
        <fullName evidence="2">DUF3752 domain-containing protein</fullName>
    </recommendedName>
</protein>
<dbReference type="AlphaFoldDB" id="A0A9Q8LCD9"/>
<sequence length="280" mass="30608">MSAIGADLPPHLLAKRKRQQEEEEQNASTTTSGAKRSASPDEPEKRRRVVGPAMPPAPIDERPEQPPNAHDNDSSDDDDGFGPSLPTGGATTQAHEDEEDGTQAGGTTGPQSEEKLKRDDWMMMPPKQDDLAARLDPTKQRPTKFNTGKGARGPNNMDGDSSTWHETPEQKQKRLQDEMMGISKPNPIPNTASGKTSKVAKEDTTNRKVKEQLETTARGPSLLEQHQKSKGAEAEDDPSKRAFDREKDMASSSRISSTQKRQMLNKASDFSGKFSGGSYL</sequence>
<proteinExistence type="predicted"/>
<dbReference type="PANTHER" id="PTHR46370">
    <property type="entry name" value="GPALPP MOTIFS-CONTAINING PROTEIN 1"/>
    <property type="match status" value="1"/>
</dbReference>
<evidence type="ECO:0000313" key="3">
    <source>
        <dbReference type="EMBL" id="UJO14838.1"/>
    </source>
</evidence>
<dbReference type="OrthoDB" id="73491at2759"/>
<organism evidence="3 4">
    <name type="scientific">Passalora fulva</name>
    <name type="common">Tomato leaf mold</name>
    <name type="synonym">Cladosporium fulvum</name>
    <dbReference type="NCBI Taxonomy" id="5499"/>
    <lineage>
        <taxon>Eukaryota</taxon>
        <taxon>Fungi</taxon>
        <taxon>Dikarya</taxon>
        <taxon>Ascomycota</taxon>
        <taxon>Pezizomycotina</taxon>
        <taxon>Dothideomycetes</taxon>
        <taxon>Dothideomycetidae</taxon>
        <taxon>Mycosphaerellales</taxon>
        <taxon>Mycosphaerellaceae</taxon>
        <taxon>Fulvia</taxon>
    </lineage>
</organism>
<reference evidence="3" key="1">
    <citation type="submission" date="2021-12" db="EMBL/GenBank/DDBJ databases">
        <authorList>
            <person name="Zaccaron A."/>
            <person name="Stergiopoulos I."/>
        </authorList>
    </citation>
    <scope>NUCLEOTIDE SEQUENCE</scope>
    <source>
        <strain evidence="3">Race5_Kim</strain>
    </source>
</reference>
<dbReference type="InterPro" id="IPR046331">
    <property type="entry name" value="GPAM1-like"/>
</dbReference>
<feature type="compositionally biased region" description="Basic and acidic residues" evidence="1">
    <location>
        <begin position="166"/>
        <end position="177"/>
    </location>
</feature>
<dbReference type="InterPro" id="IPR022226">
    <property type="entry name" value="DUF3752"/>
</dbReference>
<evidence type="ECO:0000313" key="4">
    <source>
        <dbReference type="Proteomes" id="UP000756132"/>
    </source>
</evidence>
<feature type="compositionally biased region" description="Basic and acidic residues" evidence="1">
    <location>
        <begin position="225"/>
        <end position="249"/>
    </location>
</feature>
<name>A0A9Q8LCD9_PASFU</name>
<feature type="compositionally biased region" description="Basic and acidic residues" evidence="1">
    <location>
        <begin position="112"/>
        <end position="139"/>
    </location>
</feature>
<feature type="compositionally biased region" description="Basic and acidic residues" evidence="1">
    <location>
        <begin position="199"/>
        <end position="213"/>
    </location>
</feature>
<feature type="compositionally biased region" description="Polar residues" evidence="1">
    <location>
        <begin position="250"/>
        <end position="262"/>
    </location>
</feature>
<gene>
    <name evidence="3" type="ORF">CLAFUR5_08370</name>
</gene>
<keyword evidence="4" id="KW-1185">Reference proteome</keyword>
<reference evidence="3" key="2">
    <citation type="journal article" date="2022" name="Microb. Genom.">
        <title>A chromosome-scale genome assembly of the tomato pathogen Cladosporium fulvum reveals a compartmentalized genome architecture and the presence of a dispensable chromosome.</title>
        <authorList>
            <person name="Zaccaron A.Z."/>
            <person name="Chen L.H."/>
            <person name="Samaras A."/>
            <person name="Stergiopoulos I."/>
        </authorList>
    </citation>
    <scope>NUCLEOTIDE SEQUENCE</scope>
    <source>
        <strain evidence="3">Race5_Kim</strain>
    </source>
</reference>
<dbReference type="Pfam" id="PF12572">
    <property type="entry name" value="DUF3752"/>
    <property type="match status" value="1"/>
</dbReference>
<feature type="region of interest" description="Disordered" evidence="1">
    <location>
        <begin position="1"/>
        <end position="280"/>
    </location>
</feature>
<dbReference type="KEGG" id="ffu:CLAFUR5_08370"/>
<dbReference type="RefSeq" id="XP_047759204.1">
    <property type="nucleotide sequence ID" value="XM_047907518.1"/>
</dbReference>